<organism evidence="2 3">
    <name type="scientific">Eikenella exigua</name>
    <dbReference type="NCBI Taxonomy" id="2528037"/>
    <lineage>
        <taxon>Bacteria</taxon>
        <taxon>Pseudomonadati</taxon>
        <taxon>Pseudomonadota</taxon>
        <taxon>Betaproteobacteria</taxon>
        <taxon>Neisseriales</taxon>
        <taxon>Neisseriaceae</taxon>
        <taxon>Eikenella</taxon>
    </lineage>
</organism>
<keyword evidence="1" id="KW-1133">Transmembrane helix</keyword>
<protein>
    <recommendedName>
        <fullName evidence="4">DUF3592 domain-containing protein</fullName>
    </recommendedName>
</protein>
<evidence type="ECO:0000313" key="3">
    <source>
        <dbReference type="Proteomes" id="UP000326695"/>
    </source>
</evidence>
<sequence>MGYRIGYQCFSSQEDAADWLLSQQPPTITAEGRVIRPYKVGQTWQVEGQPVNLYFPECDIGEQIKLGIFTTFPLLFLFFMVWGFRILYKLVYSATNSAEGGGGDD</sequence>
<evidence type="ECO:0008006" key="4">
    <source>
        <dbReference type="Google" id="ProtNLM"/>
    </source>
</evidence>
<evidence type="ECO:0000256" key="1">
    <source>
        <dbReference type="SAM" id="Phobius"/>
    </source>
</evidence>
<dbReference type="RefSeq" id="WP_067444348.1">
    <property type="nucleotide sequence ID" value="NZ_CP038018.1"/>
</dbReference>
<accession>A0AAX1F9M1</accession>
<keyword evidence="3" id="KW-1185">Reference proteome</keyword>
<gene>
    <name evidence="2" type="ORF">EZJ17_09395</name>
</gene>
<dbReference type="Proteomes" id="UP000326695">
    <property type="component" value="Chromosome"/>
</dbReference>
<proteinExistence type="predicted"/>
<evidence type="ECO:0000313" key="2">
    <source>
        <dbReference type="EMBL" id="QED92792.1"/>
    </source>
</evidence>
<keyword evidence="1" id="KW-0472">Membrane</keyword>
<name>A0AAX1F9M1_9NEIS</name>
<keyword evidence="1" id="KW-0812">Transmembrane</keyword>
<feature type="transmembrane region" description="Helical" evidence="1">
    <location>
        <begin position="66"/>
        <end position="88"/>
    </location>
</feature>
<dbReference type="KEGG" id="eex:EZJ17_09395"/>
<reference evidence="3" key="1">
    <citation type="journal article" date="2019" name="J. Anim. Genet.">
        <title>Description and whole genome sequencing of Eikenella exigua sp. nov., isolated from brain abscess and blood.</title>
        <authorList>
            <person name="Stormo K.A."/>
            <person name="Nygaard R.M."/>
            <person name="Bruvold T.S."/>
            <person name="Dimmen G."/>
            <person name="Lindemann P.C."/>
            <person name="Jordal S."/>
            <person name="Kommedal O."/>
        </authorList>
    </citation>
    <scope>NUCLEOTIDE SEQUENCE [LARGE SCALE GENOMIC DNA]</scope>
    <source>
        <strain evidence="3">PXX</strain>
    </source>
</reference>
<dbReference type="AlphaFoldDB" id="A0AAX1F9M1"/>
<dbReference type="EMBL" id="CP038018">
    <property type="protein sequence ID" value="QED92792.1"/>
    <property type="molecule type" value="Genomic_DNA"/>
</dbReference>